<dbReference type="PANTHER" id="PTHR12053">
    <property type="entry name" value="PROTEASE FAMILY M28 PLASMA GLUTAMATE CARBOXYPEPTIDASE-RELATED"/>
    <property type="match status" value="1"/>
</dbReference>
<evidence type="ECO:0000256" key="12">
    <source>
        <dbReference type="ARBA" id="ARBA00022824"/>
    </source>
</evidence>
<evidence type="ECO:0000256" key="1">
    <source>
        <dbReference type="ARBA" id="ARBA00004240"/>
    </source>
</evidence>
<keyword evidence="24" id="KW-1185">Reference proteome</keyword>
<dbReference type="InterPro" id="IPR003137">
    <property type="entry name" value="PA_domain"/>
</dbReference>
<dbReference type="Proteomes" id="UP000214588">
    <property type="component" value="Unassembled WGS sequence"/>
</dbReference>
<keyword evidence="18" id="KW-0458">Lysosome</keyword>
<evidence type="ECO:0000259" key="22">
    <source>
        <dbReference type="Pfam" id="PF04389"/>
    </source>
</evidence>
<evidence type="ECO:0000313" key="24">
    <source>
        <dbReference type="Proteomes" id="UP000214588"/>
    </source>
</evidence>
<evidence type="ECO:0000256" key="13">
    <source>
        <dbReference type="ARBA" id="ARBA00022833"/>
    </source>
</evidence>
<evidence type="ECO:0000256" key="3">
    <source>
        <dbReference type="ARBA" id="ARBA00004555"/>
    </source>
</evidence>
<dbReference type="GO" id="GO:0046872">
    <property type="term" value="F:metal ion binding"/>
    <property type="evidence" value="ECO:0007669"/>
    <property type="project" value="UniProtKB-KW"/>
</dbReference>
<protein>
    <recommendedName>
        <fullName evidence="5">Carboxypeptidase Q</fullName>
    </recommendedName>
    <alternativeName>
        <fullName evidence="20">Plasma glutamate carboxypeptidase</fullName>
    </alternativeName>
</protein>
<keyword evidence="8" id="KW-0645">Protease</keyword>
<dbReference type="Pfam" id="PF04389">
    <property type="entry name" value="Peptidase_M28"/>
    <property type="match status" value="1"/>
</dbReference>
<comment type="subcellular location">
    <subcellularLocation>
        <location evidence="1">Endoplasmic reticulum</location>
    </subcellularLocation>
    <subcellularLocation>
        <location evidence="3">Golgi apparatus</location>
    </subcellularLocation>
    <subcellularLocation>
        <location evidence="2">Lysosome</location>
    </subcellularLocation>
    <subcellularLocation>
        <location evidence="4">Secreted</location>
    </subcellularLocation>
</comment>
<evidence type="ECO:0000256" key="14">
    <source>
        <dbReference type="ARBA" id="ARBA00023034"/>
    </source>
</evidence>
<feature type="domain" description="Peptidase M28" evidence="22">
    <location>
        <begin position="224"/>
        <end position="409"/>
    </location>
</feature>
<keyword evidence="16" id="KW-0865">Zymogen</keyword>
<evidence type="ECO:0000256" key="2">
    <source>
        <dbReference type="ARBA" id="ARBA00004371"/>
    </source>
</evidence>
<evidence type="ECO:0000256" key="20">
    <source>
        <dbReference type="ARBA" id="ARBA00033328"/>
    </source>
</evidence>
<evidence type="ECO:0000256" key="6">
    <source>
        <dbReference type="ARBA" id="ARBA00022525"/>
    </source>
</evidence>
<comment type="subunit">
    <text evidence="19">Homodimer. The monomeric form is inactive while the homodimer is active.</text>
</comment>
<dbReference type="InterPro" id="IPR007484">
    <property type="entry name" value="Peptidase_M28"/>
</dbReference>
<dbReference type="RefSeq" id="WP_089023974.1">
    <property type="nucleotide sequence ID" value="NZ_NIQC01000021.1"/>
</dbReference>
<evidence type="ECO:0000256" key="11">
    <source>
        <dbReference type="ARBA" id="ARBA00022801"/>
    </source>
</evidence>
<evidence type="ECO:0000256" key="4">
    <source>
        <dbReference type="ARBA" id="ARBA00004613"/>
    </source>
</evidence>
<dbReference type="InterPro" id="IPR039866">
    <property type="entry name" value="CPQ"/>
</dbReference>
<evidence type="ECO:0000256" key="5">
    <source>
        <dbReference type="ARBA" id="ARBA00014116"/>
    </source>
</evidence>
<comment type="caution">
    <text evidence="23">The sequence shown here is derived from an EMBL/GenBank/DDBJ whole genome shotgun (WGS) entry which is preliminary data.</text>
</comment>
<keyword evidence="14" id="KW-0333">Golgi apparatus</keyword>
<evidence type="ECO:0000256" key="18">
    <source>
        <dbReference type="ARBA" id="ARBA00023228"/>
    </source>
</evidence>
<evidence type="ECO:0000256" key="8">
    <source>
        <dbReference type="ARBA" id="ARBA00022670"/>
    </source>
</evidence>
<evidence type="ECO:0000259" key="21">
    <source>
        <dbReference type="Pfam" id="PF02225"/>
    </source>
</evidence>
<evidence type="ECO:0000256" key="15">
    <source>
        <dbReference type="ARBA" id="ARBA00023049"/>
    </source>
</evidence>
<gene>
    <name evidence="23" type="ORF">CDO51_09165</name>
</gene>
<dbReference type="Pfam" id="PF02225">
    <property type="entry name" value="PA"/>
    <property type="match status" value="1"/>
</dbReference>
<keyword evidence="10" id="KW-0732">Signal</keyword>
<evidence type="ECO:0000313" key="23">
    <source>
        <dbReference type="EMBL" id="OWZ83302.1"/>
    </source>
</evidence>
<evidence type="ECO:0000256" key="9">
    <source>
        <dbReference type="ARBA" id="ARBA00022723"/>
    </source>
</evidence>
<keyword evidence="12" id="KW-0256">Endoplasmic reticulum</keyword>
<keyword evidence="7" id="KW-0121">Carboxypeptidase</keyword>
<dbReference type="GO" id="GO:0005764">
    <property type="term" value="C:lysosome"/>
    <property type="evidence" value="ECO:0007669"/>
    <property type="project" value="UniProtKB-SubCell"/>
</dbReference>
<dbReference type="SUPFAM" id="SSF53187">
    <property type="entry name" value="Zn-dependent exopeptidases"/>
    <property type="match status" value="1"/>
</dbReference>
<keyword evidence="13" id="KW-0862">Zinc</keyword>
<evidence type="ECO:0000256" key="17">
    <source>
        <dbReference type="ARBA" id="ARBA00023180"/>
    </source>
</evidence>
<feature type="domain" description="PA" evidence="21">
    <location>
        <begin position="93"/>
        <end position="190"/>
    </location>
</feature>
<keyword evidence="17" id="KW-0325">Glycoprotein</keyword>
<keyword evidence="11" id="KW-0378">Hydrolase</keyword>
<organism evidence="23 24">
    <name type="scientific">Natranaerobius trueperi</name>
    <dbReference type="NCBI Taxonomy" id="759412"/>
    <lineage>
        <taxon>Bacteria</taxon>
        <taxon>Bacillati</taxon>
        <taxon>Bacillota</taxon>
        <taxon>Clostridia</taxon>
        <taxon>Natranaerobiales</taxon>
        <taxon>Natranaerobiaceae</taxon>
        <taxon>Natranaerobius</taxon>
    </lineage>
</organism>
<dbReference type="Gene3D" id="3.50.30.30">
    <property type="match status" value="1"/>
</dbReference>
<evidence type="ECO:0000256" key="16">
    <source>
        <dbReference type="ARBA" id="ARBA00023145"/>
    </source>
</evidence>
<evidence type="ECO:0000256" key="10">
    <source>
        <dbReference type="ARBA" id="ARBA00022729"/>
    </source>
</evidence>
<name>A0A226BX00_9FIRM</name>
<evidence type="ECO:0000256" key="7">
    <source>
        <dbReference type="ARBA" id="ARBA00022645"/>
    </source>
</evidence>
<dbReference type="PANTHER" id="PTHR12053:SF3">
    <property type="entry name" value="CARBOXYPEPTIDASE Q"/>
    <property type="match status" value="1"/>
</dbReference>
<accession>A0A226BX00</accession>
<dbReference type="AlphaFoldDB" id="A0A226BX00"/>
<dbReference type="GO" id="GO:0004180">
    <property type="term" value="F:carboxypeptidase activity"/>
    <property type="evidence" value="ECO:0007669"/>
    <property type="project" value="UniProtKB-KW"/>
</dbReference>
<keyword evidence="6" id="KW-0964">Secreted</keyword>
<dbReference type="SUPFAM" id="SSF52025">
    <property type="entry name" value="PA domain"/>
    <property type="match status" value="1"/>
</dbReference>
<dbReference type="Gene3D" id="3.40.630.10">
    <property type="entry name" value="Zn peptidases"/>
    <property type="match status" value="1"/>
</dbReference>
<dbReference type="GO" id="GO:0070573">
    <property type="term" value="F:metallodipeptidase activity"/>
    <property type="evidence" value="ECO:0007669"/>
    <property type="project" value="InterPro"/>
</dbReference>
<dbReference type="OrthoDB" id="9762302at2"/>
<dbReference type="EMBL" id="NIQC01000021">
    <property type="protein sequence ID" value="OWZ83302.1"/>
    <property type="molecule type" value="Genomic_DNA"/>
</dbReference>
<sequence>MEIFESDGLRMYEDIVDLAALGNRFAGSTAEKEAGEMVKKSFIQSGFEVYEEAFDVFSFYEKKSQIKLRKPLELTLETRAMYYSPGTDKDGLQGELVYVKNGLEQDYEGKDVEGKVVIFHRDDKQIKDHFWPEIKIASKKGAIGAILINFDEWEFITTLETGYFEQSKRFLPIEPNQIPSVIVSKNKGEMILDLMNREKVIVDIFVNTLNEKMRSSNIRGVKAGSQKNKEKILIYGHRDSAGTPGANDNGSGTVIMLELARLFKDIKLNRTLEFLSTGAEEQLGAAGAQEYINRHKNELNNIKAAVELDMVGSGNSLCVMKGGEWPDKTVNFPDKVCQFIYEKAREHGYAVEYGFNDFGTPDSGKFSAAGIPTTWIWGPDDIYYHSPQDTPEKVDPNKLKIVSDMLIKVVLDLDKQETLNF</sequence>
<dbReference type="GO" id="GO:0006508">
    <property type="term" value="P:proteolysis"/>
    <property type="evidence" value="ECO:0007669"/>
    <property type="project" value="UniProtKB-KW"/>
</dbReference>
<evidence type="ECO:0000256" key="19">
    <source>
        <dbReference type="ARBA" id="ARBA00025833"/>
    </source>
</evidence>
<keyword evidence="15" id="KW-0482">Metalloprotease</keyword>
<reference evidence="23 24" key="1">
    <citation type="submission" date="2017-06" db="EMBL/GenBank/DDBJ databases">
        <title>Draft Genome Sequence of Natranaerobius trueperi halophilic, alkalithermophilic bacteria from soda lakes.</title>
        <authorList>
            <person name="Zhao B."/>
        </authorList>
    </citation>
    <scope>NUCLEOTIDE SEQUENCE [LARGE SCALE GENOMIC DNA]</scope>
    <source>
        <strain evidence="23 24">DSM 18760</strain>
    </source>
</reference>
<dbReference type="InterPro" id="IPR046450">
    <property type="entry name" value="PA_dom_sf"/>
</dbReference>
<proteinExistence type="predicted"/>
<keyword evidence="9" id="KW-0479">Metal-binding</keyword>
<dbReference type="GO" id="GO:0005576">
    <property type="term" value="C:extracellular region"/>
    <property type="evidence" value="ECO:0007669"/>
    <property type="project" value="UniProtKB-SubCell"/>
</dbReference>